<accession>A0A0K0FD54</accession>
<sequence length="69" mass="7667">MPQLTKATLDFNNHAIIMLTDGRNAKDSSFSDNDYLYLLDAADKHCGGVDGVMSLSYKNNLVAYQYIGF</sequence>
<evidence type="ECO:0000313" key="1">
    <source>
        <dbReference type="Proteomes" id="UP000035680"/>
    </source>
</evidence>
<dbReference type="Proteomes" id="UP000035680">
    <property type="component" value="Unassembled WGS sequence"/>
</dbReference>
<name>A0A0K0FD54_STRVS</name>
<reference evidence="1" key="1">
    <citation type="submission" date="2014-07" db="EMBL/GenBank/DDBJ databases">
        <authorList>
            <person name="Martin A.A"/>
            <person name="De Silva N."/>
        </authorList>
    </citation>
    <scope>NUCLEOTIDE SEQUENCE</scope>
</reference>
<keyword evidence="1" id="KW-1185">Reference proteome</keyword>
<evidence type="ECO:0000313" key="2">
    <source>
        <dbReference type="WBParaSite" id="SVE_0677200.1"/>
    </source>
</evidence>
<proteinExistence type="predicted"/>
<dbReference type="STRING" id="75913.A0A0K0FD54"/>
<dbReference type="AlphaFoldDB" id="A0A0K0FD54"/>
<organism evidence="1 2">
    <name type="scientific">Strongyloides venezuelensis</name>
    <name type="common">Threadworm</name>
    <dbReference type="NCBI Taxonomy" id="75913"/>
    <lineage>
        <taxon>Eukaryota</taxon>
        <taxon>Metazoa</taxon>
        <taxon>Ecdysozoa</taxon>
        <taxon>Nematoda</taxon>
        <taxon>Chromadorea</taxon>
        <taxon>Rhabditida</taxon>
        <taxon>Tylenchina</taxon>
        <taxon>Panagrolaimomorpha</taxon>
        <taxon>Strongyloidoidea</taxon>
        <taxon>Strongyloididae</taxon>
        <taxon>Strongyloides</taxon>
    </lineage>
</organism>
<reference evidence="2" key="2">
    <citation type="submission" date="2015-08" db="UniProtKB">
        <authorList>
            <consortium name="WormBaseParasite"/>
        </authorList>
    </citation>
    <scope>IDENTIFICATION</scope>
</reference>
<dbReference type="WBParaSite" id="SVE_0677200.1">
    <property type="protein sequence ID" value="SVE_0677200.1"/>
    <property type="gene ID" value="SVE_0677200"/>
</dbReference>
<protein>
    <submittedName>
        <fullName evidence="2">VWFA domain-containing protein</fullName>
    </submittedName>
</protein>